<feature type="compositionally biased region" description="Polar residues" evidence="1">
    <location>
        <begin position="495"/>
        <end position="507"/>
    </location>
</feature>
<dbReference type="SUPFAM" id="SSF81901">
    <property type="entry name" value="HCP-like"/>
    <property type="match status" value="1"/>
</dbReference>
<dbReference type="GeneID" id="5728973"/>
<name>A0A2K3DWX7_CHLRE</name>
<evidence type="ECO:0000313" key="2">
    <source>
        <dbReference type="EMBL" id="PNW85037.1"/>
    </source>
</evidence>
<dbReference type="InterPro" id="IPR011990">
    <property type="entry name" value="TPR-like_helical_dom_sf"/>
</dbReference>
<dbReference type="PANTHER" id="PTHR43628">
    <property type="entry name" value="ACTIVATOR OF C KINASE PROTEIN 1-RELATED"/>
    <property type="match status" value="1"/>
</dbReference>
<feature type="region of interest" description="Disordered" evidence="1">
    <location>
        <begin position="495"/>
        <end position="535"/>
    </location>
</feature>
<dbReference type="AlphaFoldDB" id="A0A2K3DWX7"/>
<dbReference type="OrthoDB" id="546319at2759"/>
<reference evidence="2 3" key="1">
    <citation type="journal article" date="2007" name="Science">
        <title>The Chlamydomonas genome reveals the evolution of key animal and plant functions.</title>
        <authorList>
            <person name="Merchant S.S."/>
            <person name="Prochnik S.E."/>
            <person name="Vallon O."/>
            <person name="Harris E.H."/>
            <person name="Karpowicz S.J."/>
            <person name="Witman G.B."/>
            <person name="Terry A."/>
            <person name="Salamov A."/>
            <person name="Fritz-Laylin L.K."/>
            <person name="Marechal-Drouard L."/>
            <person name="Marshall W.F."/>
            <person name="Qu L.H."/>
            <person name="Nelson D.R."/>
            <person name="Sanderfoot A.A."/>
            <person name="Spalding M.H."/>
            <person name="Kapitonov V.V."/>
            <person name="Ren Q."/>
            <person name="Ferris P."/>
            <person name="Lindquist E."/>
            <person name="Shapiro H."/>
            <person name="Lucas S.M."/>
            <person name="Grimwood J."/>
            <person name="Schmutz J."/>
            <person name="Cardol P."/>
            <person name="Cerutti H."/>
            <person name="Chanfreau G."/>
            <person name="Chen C.L."/>
            <person name="Cognat V."/>
            <person name="Croft M.T."/>
            <person name="Dent R."/>
            <person name="Dutcher S."/>
            <person name="Fernandez E."/>
            <person name="Fukuzawa H."/>
            <person name="Gonzalez-Ballester D."/>
            <person name="Gonzalez-Halphen D."/>
            <person name="Hallmann A."/>
            <person name="Hanikenne M."/>
            <person name="Hippler M."/>
            <person name="Inwood W."/>
            <person name="Jabbari K."/>
            <person name="Kalanon M."/>
            <person name="Kuras R."/>
            <person name="Lefebvre P.A."/>
            <person name="Lemaire S.D."/>
            <person name="Lobanov A.V."/>
            <person name="Lohr M."/>
            <person name="Manuell A."/>
            <person name="Meier I."/>
            <person name="Mets L."/>
            <person name="Mittag M."/>
            <person name="Mittelmeier T."/>
            <person name="Moroney J.V."/>
            <person name="Moseley J."/>
            <person name="Napoli C."/>
            <person name="Nedelcu A.M."/>
            <person name="Niyogi K."/>
            <person name="Novoselov S.V."/>
            <person name="Paulsen I.T."/>
            <person name="Pazour G."/>
            <person name="Purton S."/>
            <person name="Ral J.P."/>
            <person name="Riano-Pachon D.M."/>
            <person name="Riekhof W."/>
            <person name="Rymarquis L."/>
            <person name="Schroda M."/>
            <person name="Stern D."/>
            <person name="Umen J."/>
            <person name="Willows R."/>
            <person name="Wilson N."/>
            <person name="Zimmer S.L."/>
            <person name="Allmer J."/>
            <person name="Balk J."/>
            <person name="Bisova K."/>
            <person name="Chen C.J."/>
            <person name="Elias M."/>
            <person name="Gendler K."/>
            <person name="Hauser C."/>
            <person name="Lamb M.R."/>
            <person name="Ledford H."/>
            <person name="Long J.C."/>
            <person name="Minagawa J."/>
            <person name="Page M.D."/>
            <person name="Pan J."/>
            <person name="Pootakham W."/>
            <person name="Roje S."/>
            <person name="Rose A."/>
            <person name="Stahlberg E."/>
            <person name="Terauchi A.M."/>
            <person name="Yang P."/>
            <person name="Ball S."/>
            <person name="Bowler C."/>
            <person name="Dieckmann C.L."/>
            <person name="Gladyshev V.N."/>
            <person name="Green P."/>
            <person name="Jorgensen R."/>
            <person name="Mayfield S."/>
            <person name="Mueller-Roeber B."/>
            <person name="Rajamani S."/>
            <person name="Sayre R.T."/>
            <person name="Brokstein P."/>
            <person name="Dubchak I."/>
            <person name="Goodstein D."/>
            <person name="Hornick L."/>
            <person name="Huang Y.W."/>
            <person name="Jhaveri J."/>
            <person name="Luo Y."/>
            <person name="Martinez D."/>
            <person name="Ngau W.C."/>
            <person name="Otillar B."/>
            <person name="Poliakov A."/>
            <person name="Porter A."/>
            <person name="Szajkowski L."/>
            <person name="Werner G."/>
            <person name="Zhou K."/>
            <person name="Grigoriev I.V."/>
            <person name="Rokhsar D.S."/>
            <person name="Grossman A.R."/>
        </authorList>
    </citation>
    <scope>NUCLEOTIDE SEQUENCE [LARGE SCALE GENOMIC DNA]</scope>
    <source>
        <strain evidence="3">CC-503</strain>
    </source>
</reference>
<accession>A0A2K3DWX7</accession>
<gene>
    <name evidence="2" type="ORF">CHLRE_03g169000v5</name>
</gene>
<dbReference type="PaxDb" id="3055-EDP06018"/>
<proteinExistence type="predicted"/>
<dbReference type="PANTHER" id="PTHR43628:SF1">
    <property type="entry name" value="CHITIN SYNTHASE REGULATORY FACTOR 2-RELATED"/>
    <property type="match status" value="1"/>
</dbReference>
<protein>
    <recommendedName>
        <fullName evidence="4">F-box domain-containing protein</fullName>
    </recommendedName>
</protein>
<dbReference type="EMBL" id="CM008964">
    <property type="protein sequence ID" value="PNW85037.1"/>
    <property type="molecule type" value="Genomic_DNA"/>
</dbReference>
<feature type="region of interest" description="Disordered" evidence="1">
    <location>
        <begin position="391"/>
        <end position="440"/>
    </location>
</feature>
<dbReference type="RefSeq" id="XP_042925974.1">
    <property type="nucleotide sequence ID" value="XM_043060845.1"/>
</dbReference>
<feature type="region of interest" description="Disordered" evidence="1">
    <location>
        <begin position="346"/>
        <end position="365"/>
    </location>
</feature>
<organism evidence="2 3">
    <name type="scientific">Chlamydomonas reinhardtii</name>
    <name type="common">Chlamydomonas smithii</name>
    <dbReference type="NCBI Taxonomy" id="3055"/>
    <lineage>
        <taxon>Eukaryota</taxon>
        <taxon>Viridiplantae</taxon>
        <taxon>Chlorophyta</taxon>
        <taxon>core chlorophytes</taxon>
        <taxon>Chlorophyceae</taxon>
        <taxon>CS clade</taxon>
        <taxon>Chlamydomonadales</taxon>
        <taxon>Chlamydomonadaceae</taxon>
        <taxon>Chlamydomonas</taxon>
    </lineage>
</organism>
<feature type="compositionally biased region" description="Gly residues" evidence="1">
    <location>
        <begin position="319"/>
        <end position="328"/>
    </location>
</feature>
<feature type="region of interest" description="Disordered" evidence="1">
    <location>
        <begin position="319"/>
        <end position="338"/>
    </location>
</feature>
<dbReference type="ExpressionAtlas" id="A0A2K3DWX7">
    <property type="expression patterns" value="baseline"/>
</dbReference>
<sequence>MACGGWLLADTGELSPLLPGTCPSDVLESGPTFELALRSCPPAKLVYGHVPSANVNAAASRIAGHAVKGDACLVLSALTVASTSGGASCSTAAAAPLPPPSLDLLLDSLMGGTRLAQALLANPRHPNSVWDPTNPLLAPSPPRSPAQAQAHTAGAVAAAAATVTAVATAPAVVVAPATASPRKHVHCPHTAINAILQGRNALTKGAAAAAADSSDGSRAPPAEGQATGAAAAVVAGVLGRAPSWEAPLSPPCKSARNSLESPPHPLHLPRAQHRPAHPVHSLASALAAAVASGDGIARPASPGVSRLASQLAGSWLGSGSGGGGGAGTSSGAHGSLQHAAAEVEAFSQAAHKRRHSGESGEVPLASCTAPAGAAAVTAARMELDEGAPAAAELPGREIPLAGSTQRRSLQQARPEEQEKDKELQSPAPALPAPQEHEQEVPWRELPCDVVAYVATQLPQQASQAIAMAGVCRGWRVALLANLPALRRITFNLDPTNHLRTSTHTRSGTAGANGGDAKGSSSGAAADGSATANSTGGAGVGAGACVGLRRRSVARSAGGGADQQRSEEEHAMAAALSRQYGAGAFVLPSAHTAAGGLEGMEGAELFGGGGVEQQEAQEEQEAQEPVVPRAAARRPPALLLEAARGASNPSAQLVMAQLLEGSGDADGSLRWWRKLAIAGDVMGMFKLGMACYDGSHGMQPDPEAAHMWLSRAVRHILQVDSITAIQLDEQHGGSGPGGGAPAAAPAGGAGVAGAAGGGAASAAGGAGGQPRVSLRMRRKLASLDPTLLRMLGWSSIVLGYLEFDGVAGRSVWGMGDRSEAVRLFRLAEGCGCNEAAAVLGWLYNTGQY</sequence>
<dbReference type="Proteomes" id="UP000006906">
    <property type="component" value="Chromosome 3"/>
</dbReference>
<dbReference type="Gene3D" id="1.25.40.10">
    <property type="entry name" value="Tetratricopeptide repeat domain"/>
    <property type="match status" value="1"/>
</dbReference>
<feature type="compositionally biased region" description="Basic and acidic residues" evidence="1">
    <location>
        <begin position="413"/>
        <end position="423"/>
    </location>
</feature>
<dbReference type="InterPro" id="IPR052945">
    <property type="entry name" value="Mitotic_Regulator"/>
</dbReference>
<evidence type="ECO:0008006" key="4">
    <source>
        <dbReference type="Google" id="ProtNLM"/>
    </source>
</evidence>
<dbReference type="Gramene" id="PNW85037">
    <property type="protein sequence ID" value="PNW85037"/>
    <property type="gene ID" value="CHLRE_03g169000v5"/>
</dbReference>
<feature type="compositionally biased region" description="Low complexity" evidence="1">
    <location>
        <begin position="517"/>
        <end position="534"/>
    </location>
</feature>
<feature type="compositionally biased region" description="Low complexity" evidence="1">
    <location>
        <begin position="329"/>
        <end position="338"/>
    </location>
</feature>
<dbReference type="InParanoid" id="A0A2K3DWX7"/>
<evidence type="ECO:0000313" key="3">
    <source>
        <dbReference type="Proteomes" id="UP000006906"/>
    </source>
</evidence>
<keyword evidence="3" id="KW-1185">Reference proteome</keyword>
<evidence type="ECO:0000256" key="1">
    <source>
        <dbReference type="SAM" id="MobiDB-lite"/>
    </source>
</evidence>
<dbReference type="STRING" id="3055.A0A2K3DWX7"/>
<dbReference type="KEGG" id="cre:CHLRE_03g169000v5"/>
<feature type="compositionally biased region" description="Polar residues" evidence="1">
    <location>
        <begin position="402"/>
        <end position="411"/>
    </location>
</feature>